<dbReference type="InterPro" id="IPR026444">
    <property type="entry name" value="Secre_tail"/>
</dbReference>
<evidence type="ECO:0000256" key="2">
    <source>
        <dbReference type="SAM" id="SignalP"/>
    </source>
</evidence>
<dbReference type="EMBL" id="WBVQ01000002">
    <property type="protein sequence ID" value="KAB2816380.1"/>
    <property type="molecule type" value="Genomic_DNA"/>
</dbReference>
<dbReference type="Pfam" id="PF13517">
    <property type="entry name" value="FG-GAP_3"/>
    <property type="match status" value="4"/>
</dbReference>
<dbReference type="PANTHER" id="PTHR46580">
    <property type="entry name" value="SENSOR KINASE-RELATED"/>
    <property type="match status" value="1"/>
</dbReference>
<dbReference type="PANTHER" id="PTHR46580:SF4">
    <property type="entry name" value="ATP_GTP-BINDING PROTEIN"/>
    <property type="match status" value="1"/>
</dbReference>
<gene>
    <name evidence="3" type="ORF">F8C82_11910</name>
</gene>
<name>A0A6L3ZF91_9FLAO</name>
<protein>
    <submittedName>
        <fullName evidence="3">T9SS type A sorting domain-containing protein</fullName>
    </submittedName>
</protein>
<feature type="signal peptide" evidence="2">
    <location>
        <begin position="1"/>
        <end position="20"/>
    </location>
</feature>
<feature type="chain" id="PRO_5026703853" evidence="2">
    <location>
        <begin position="21"/>
        <end position="991"/>
    </location>
</feature>
<dbReference type="InterPro" id="IPR013517">
    <property type="entry name" value="FG-GAP"/>
</dbReference>
<reference evidence="3 4" key="1">
    <citation type="submission" date="2019-10" db="EMBL/GenBank/DDBJ databases">
        <title>Genome sequence of Phaeocystidibacter marisrubri JCM30614 (type strain).</title>
        <authorList>
            <person name="Bowman J.P."/>
        </authorList>
    </citation>
    <scope>NUCLEOTIDE SEQUENCE [LARGE SCALE GENOMIC DNA]</scope>
    <source>
        <strain evidence="3 4">JCM 30614</strain>
    </source>
</reference>
<comment type="caution">
    <text evidence="3">The sequence shown here is derived from an EMBL/GenBank/DDBJ whole genome shotgun (WGS) entry which is preliminary data.</text>
</comment>
<dbReference type="RefSeq" id="WP_151693807.1">
    <property type="nucleotide sequence ID" value="NZ_BMGX01000001.1"/>
</dbReference>
<keyword evidence="4" id="KW-1185">Reference proteome</keyword>
<dbReference type="SUPFAM" id="SSF69318">
    <property type="entry name" value="Integrin alpha N-terminal domain"/>
    <property type="match status" value="2"/>
</dbReference>
<dbReference type="Gene3D" id="2.130.10.130">
    <property type="entry name" value="Integrin alpha, N-terminal"/>
    <property type="match status" value="3"/>
</dbReference>
<evidence type="ECO:0000313" key="4">
    <source>
        <dbReference type="Proteomes" id="UP000484164"/>
    </source>
</evidence>
<dbReference type="Proteomes" id="UP000484164">
    <property type="component" value="Unassembled WGS sequence"/>
</dbReference>
<dbReference type="NCBIfam" id="TIGR04183">
    <property type="entry name" value="Por_Secre_tail"/>
    <property type="match status" value="1"/>
</dbReference>
<accession>A0A6L3ZF91</accession>
<evidence type="ECO:0000313" key="3">
    <source>
        <dbReference type="EMBL" id="KAB2816380.1"/>
    </source>
</evidence>
<dbReference type="OrthoDB" id="9816120at2"/>
<sequence>MLKFLVGFSLFILTFYSAMAQSRTFAKVPIPGQPLSRFDAPKIGGFGFGDFNGDGYDDAVISGQGVGYGPEYETSIYLNDGRGSLSEGPYQCLPDAWGRPHFAWDVDNDGDVDLLVCNLKNDVSAELYLNDGTGLFDLDTAVVFPVLFGATVFVEDVNSDGEKDILISGAQNSNGGNLVFHLYTGSANGSFVSQNNSFAPVYRGAMDVGDFDADGDNDLVVVGESNGLPLLKFYSNQGNLNFTEITHFMWPAKSPSNYTPLERADVKFGNINGDSYLDLAVIGIDHNGDSRTSVYTNNLGSSFTEVSIPQLADLESGEIYLTEVTGDTLNDIVIRGQIDFWNKEAAVIKQTASGWVLLPNVGIDVLESGTSAMHDIDNDGDMDFFSAGGYRTPHVITNTKQITRQYMNEQDGTFSLALGTQFNSKFASYKAFADFNSDGYQDFILSRQVLPSSNSVSIYLNNQNNTFTETPTSISQPVTYVCVADFNGDGFQDLVAPSRTGNNRLSVFFGTSNLGVYSSPVDYALYDYEGGLHLADINQDGHMDICFFDKIGSNNPFELKFLINNGSGVFASATTVDAPIIDRLNAAVKYADFDGDGELDVFVTSRLPYTGEAHLYLQNSFSFAEDTAFTFPSVPASDARTAVGDFDGNGLLDALIIGDLNGGTGGGVSHLLFQDSIGYYSAHTSSGLPVLEWGTLDTADVDLDGDLDLLYLGYHDPDRTYRHDVYINDGTGTFSPGEFVDIHMVQNSWFMDTDNDGDQDIVQAGYAPEISEEIGAVIENKSCSVQNSTTQLSVCDPYEWPITGCTYSSSGVYSYSHFDGSGCYVTQSLDLNFEGASADVRIQPDTGLFSIGQYESYQWFSCDSILMPLLGDTAQSFIPSKSGQYALVVSNGSCSDTSECIQFNFLNVDEFRRNQISIAPNPTSGLVYIQNLQSTCSYRLYDSRGVLLQKGFVSRDSDSIRISSQHSGIYVLYLSDAERGLTEVHRVILTR</sequence>
<dbReference type="InterPro" id="IPR028994">
    <property type="entry name" value="Integrin_alpha_N"/>
</dbReference>
<dbReference type="AlphaFoldDB" id="A0A6L3ZF91"/>
<evidence type="ECO:0000256" key="1">
    <source>
        <dbReference type="ARBA" id="ARBA00022729"/>
    </source>
</evidence>
<proteinExistence type="predicted"/>
<keyword evidence="1 2" id="KW-0732">Signal</keyword>
<organism evidence="3 4">
    <name type="scientific">Phaeocystidibacter marisrubri</name>
    <dbReference type="NCBI Taxonomy" id="1577780"/>
    <lineage>
        <taxon>Bacteria</taxon>
        <taxon>Pseudomonadati</taxon>
        <taxon>Bacteroidota</taxon>
        <taxon>Flavobacteriia</taxon>
        <taxon>Flavobacteriales</taxon>
        <taxon>Phaeocystidibacteraceae</taxon>
        <taxon>Phaeocystidibacter</taxon>
    </lineage>
</organism>